<evidence type="ECO:0000256" key="2">
    <source>
        <dbReference type="RuleBase" id="RU004508"/>
    </source>
</evidence>
<comment type="caution">
    <text evidence="4">The sequence shown here is derived from an EMBL/GenBank/DDBJ whole genome shotgun (WGS) entry which is preliminary data.</text>
</comment>
<dbReference type="AlphaFoldDB" id="A0A2T0SZX6"/>
<dbReference type="Pfam" id="PF01041">
    <property type="entry name" value="DegT_DnrJ_EryC1"/>
    <property type="match status" value="1"/>
</dbReference>
<comment type="cofactor">
    <cofactor evidence="1">
        <name>pyridoxal 5'-phosphate</name>
        <dbReference type="ChEBI" id="CHEBI:597326"/>
    </cofactor>
</comment>
<dbReference type="GO" id="GO:0030170">
    <property type="term" value="F:pyridoxal phosphate binding"/>
    <property type="evidence" value="ECO:0007669"/>
    <property type="project" value="TreeGrafter"/>
</dbReference>
<dbReference type="OrthoDB" id="5342089at2"/>
<feature type="compositionally biased region" description="Polar residues" evidence="3">
    <location>
        <begin position="186"/>
        <end position="200"/>
    </location>
</feature>
<dbReference type="EMBL" id="PVTF01000008">
    <property type="protein sequence ID" value="PRY38913.1"/>
    <property type="molecule type" value="Genomic_DNA"/>
</dbReference>
<reference evidence="4 5" key="1">
    <citation type="submission" date="2018-03" db="EMBL/GenBank/DDBJ databases">
        <title>Genomic Encyclopedia of Archaeal and Bacterial Type Strains, Phase II (KMG-II): from individual species to whole genera.</title>
        <authorList>
            <person name="Goeker M."/>
        </authorList>
    </citation>
    <scope>NUCLEOTIDE SEQUENCE [LARGE SCALE GENOMIC DNA]</scope>
    <source>
        <strain evidence="4 5">DSM 44720</strain>
    </source>
</reference>
<proteinExistence type="inferred from homology"/>
<comment type="similarity">
    <text evidence="2">Belongs to the DegT/DnrJ/EryC1 family.</text>
</comment>
<dbReference type="PANTHER" id="PTHR30244:SF34">
    <property type="entry name" value="DTDP-4-AMINO-4,6-DIDEOXYGALACTOSE TRANSAMINASE"/>
    <property type="match status" value="1"/>
</dbReference>
<dbReference type="SUPFAM" id="SSF53383">
    <property type="entry name" value="PLP-dependent transferases"/>
    <property type="match status" value="1"/>
</dbReference>
<feature type="region of interest" description="Disordered" evidence="3">
    <location>
        <begin position="1"/>
        <end position="24"/>
    </location>
</feature>
<dbReference type="CDD" id="cd00616">
    <property type="entry name" value="AHBA_syn"/>
    <property type="match status" value="1"/>
</dbReference>
<evidence type="ECO:0000256" key="1">
    <source>
        <dbReference type="ARBA" id="ARBA00001933"/>
    </source>
</evidence>
<dbReference type="Gene3D" id="3.40.640.10">
    <property type="entry name" value="Type I PLP-dependent aspartate aminotransferase-like (Major domain)"/>
    <property type="match status" value="1"/>
</dbReference>
<keyword evidence="2" id="KW-0663">Pyridoxal phosphate</keyword>
<name>A0A2T0SZX6_9PSEU</name>
<feature type="region of interest" description="Disordered" evidence="3">
    <location>
        <begin position="186"/>
        <end position="209"/>
    </location>
</feature>
<evidence type="ECO:0000313" key="4">
    <source>
        <dbReference type="EMBL" id="PRY38913.1"/>
    </source>
</evidence>
<sequence>MSTTSDLAVTGGRALIGPDEHRPWPEITPADRRAVAAVLERGVLAGPNAPEIRALEEEYAAYTGARYCLATNAGTSSLHAALAAVGVRPGGEVIVPAYTFVASAFAAIHQGAEPVFCDVDPRTFTLDSTLVEALITDRTQAIMAVHAHGQPADMAELAAVAERHGVPVVEDNSQAHGIRYRGRTTGSLSEASGASVNHSKNLPAGEGGLFTTDDEDRYHVVRRMILYGEDVPADAPRPYWSHGVGWNYRGQEMVCALARSQLRRLDEHNTRSQDNAARLSGGLRGMAGVETPYVHHDRGSSFWKYHLLLHPEELGFDGDPRDLRDGVMRALRAEGVEVSTWQPQPVPAQPVFRRRTQVWRPDTEAEPARPWDSDAFPVASRICATGLSLGTMWRPLYVQEPELMDRYVLAVEKVFANLDRVLSVPFRPYPRPT</sequence>
<dbReference type="GO" id="GO:0008483">
    <property type="term" value="F:transaminase activity"/>
    <property type="evidence" value="ECO:0007669"/>
    <property type="project" value="TreeGrafter"/>
</dbReference>
<dbReference type="RefSeq" id="WP_106190272.1">
    <property type="nucleotide sequence ID" value="NZ_PVTF01000008.1"/>
</dbReference>
<dbReference type="Proteomes" id="UP000239494">
    <property type="component" value="Unassembled WGS sequence"/>
</dbReference>
<dbReference type="Gene3D" id="3.90.1150.10">
    <property type="entry name" value="Aspartate Aminotransferase, domain 1"/>
    <property type="match status" value="1"/>
</dbReference>
<accession>A0A2T0SZX6</accession>
<dbReference type="InterPro" id="IPR015422">
    <property type="entry name" value="PyrdxlP-dep_Trfase_small"/>
</dbReference>
<keyword evidence="5" id="KW-1185">Reference proteome</keyword>
<dbReference type="GO" id="GO:0000271">
    <property type="term" value="P:polysaccharide biosynthetic process"/>
    <property type="evidence" value="ECO:0007669"/>
    <property type="project" value="TreeGrafter"/>
</dbReference>
<organism evidence="4 5">
    <name type="scientific">Umezawaea tangerina</name>
    <dbReference type="NCBI Taxonomy" id="84725"/>
    <lineage>
        <taxon>Bacteria</taxon>
        <taxon>Bacillati</taxon>
        <taxon>Actinomycetota</taxon>
        <taxon>Actinomycetes</taxon>
        <taxon>Pseudonocardiales</taxon>
        <taxon>Pseudonocardiaceae</taxon>
        <taxon>Umezawaea</taxon>
    </lineage>
</organism>
<evidence type="ECO:0000256" key="3">
    <source>
        <dbReference type="SAM" id="MobiDB-lite"/>
    </source>
</evidence>
<dbReference type="PANTHER" id="PTHR30244">
    <property type="entry name" value="TRANSAMINASE"/>
    <property type="match status" value="1"/>
</dbReference>
<dbReference type="InterPro" id="IPR000653">
    <property type="entry name" value="DegT/StrS_aminotransferase"/>
</dbReference>
<gene>
    <name evidence="4" type="ORF">CLV43_108313</name>
</gene>
<dbReference type="InterPro" id="IPR015424">
    <property type="entry name" value="PyrdxlP-dep_Trfase"/>
</dbReference>
<protein>
    <submittedName>
        <fullName evidence="4">dTDP-4-amino-4,6-dideoxygalactose transaminase</fullName>
    </submittedName>
</protein>
<evidence type="ECO:0000313" key="5">
    <source>
        <dbReference type="Proteomes" id="UP000239494"/>
    </source>
</evidence>
<dbReference type="InterPro" id="IPR015421">
    <property type="entry name" value="PyrdxlP-dep_Trfase_major"/>
</dbReference>